<dbReference type="EMBL" id="JACGCZ010000003">
    <property type="protein sequence ID" value="MBA6141350.1"/>
    <property type="molecule type" value="Genomic_DNA"/>
</dbReference>
<keyword evidence="1" id="KW-0812">Transmembrane</keyword>
<evidence type="ECO:0000313" key="3">
    <source>
        <dbReference type="Proteomes" id="UP000590738"/>
    </source>
</evidence>
<protein>
    <submittedName>
        <fullName evidence="2">Uncharacterized protein</fullName>
    </submittedName>
</protein>
<dbReference type="Proteomes" id="UP000590738">
    <property type="component" value="Unassembled WGS sequence"/>
</dbReference>
<accession>A0A7W2LI68</accession>
<evidence type="ECO:0000313" key="2">
    <source>
        <dbReference type="EMBL" id="MBA6141350.1"/>
    </source>
</evidence>
<feature type="transmembrane region" description="Helical" evidence="1">
    <location>
        <begin position="155"/>
        <end position="176"/>
    </location>
</feature>
<feature type="transmembrane region" description="Helical" evidence="1">
    <location>
        <begin position="74"/>
        <end position="99"/>
    </location>
</feature>
<sequence length="232" mass="26477">MDQNRDSLKTTNPIAGLPGAVFEKAWEVRWALKLTYVCLFMDMAFMTALGTTLLDFSGDMATVWGNIGRIFVSVVVFCLAVSVCVPVLAQVAVMLGSYIPWHWLQSRRDYSLLHNHVTYSALKEHSLREGNEFLFNYWRSKSQQREVWRQQRYQAGVLVFGLVVMAIANANVGAHYQLPGLMHQVTVLIGWEGYLVLGGITLCLLHWAWWTADEIGQIYYPPLAEKLRERGY</sequence>
<gene>
    <name evidence="2" type="ORF">H4B97_02515</name>
</gene>
<keyword evidence="1" id="KW-1133">Transmembrane helix</keyword>
<comment type="caution">
    <text evidence="2">The sequence shown here is derived from an EMBL/GenBank/DDBJ whole genome shotgun (WGS) entry which is preliminary data.</text>
</comment>
<evidence type="ECO:0000256" key="1">
    <source>
        <dbReference type="SAM" id="Phobius"/>
    </source>
</evidence>
<reference evidence="2 3" key="1">
    <citation type="submission" date="2020-07" db="EMBL/GenBank/DDBJ databases">
        <title>Diversity of carbapenemase encoding genes among Pseudomonas putida group clinical isolates in a tertiary Brazilian hospital.</title>
        <authorList>
            <person name="Alberto-Lei F."/>
            <person name="Nodari C.S."/>
            <person name="Streling A.P."/>
            <person name="Paulino J.T."/>
            <person name="Bessa-Neto F.O."/>
            <person name="Cayo R."/>
            <person name="Gales A.C."/>
        </authorList>
    </citation>
    <scope>NUCLEOTIDE SEQUENCE [LARGE SCALE GENOMIC DNA]</scope>
    <source>
        <strain evidence="2 3">12273</strain>
    </source>
</reference>
<keyword evidence="1" id="KW-0472">Membrane</keyword>
<feature type="transmembrane region" description="Helical" evidence="1">
    <location>
        <begin position="188"/>
        <end position="210"/>
    </location>
</feature>
<organism evidence="2 3">
    <name type="scientific">Pseudomonas juntendi</name>
    <dbReference type="NCBI Taxonomy" id="2666183"/>
    <lineage>
        <taxon>Bacteria</taxon>
        <taxon>Pseudomonadati</taxon>
        <taxon>Pseudomonadota</taxon>
        <taxon>Gammaproteobacteria</taxon>
        <taxon>Pseudomonadales</taxon>
        <taxon>Pseudomonadaceae</taxon>
        <taxon>Pseudomonas</taxon>
    </lineage>
</organism>
<feature type="transmembrane region" description="Helical" evidence="1">
    <location>
        <begin position="34"/>
        <end position="54"/>
    </location>
</feature>
<proteinExistence type="predicted"/>
<dbReference type="AlphaFoldDB" id="A0A7W2LI68"/>
<name>A0A7W2LI68_9PSED</name>
<dbReference type="RefSeq" id="WP_029884905.1">
    <property type="nucleotide sequence ID" value="NZ_BQHU01000043.1"/>
</dbReference>